<dbReference type="OMA" id="NDMNDSH"/>
<organism evidence="6 7">
    <name type="scientific">Lodderomyces elongisporus (strain ATCC 11503 / CBS 2605 / JCM 1781 / NBRC 1676 / NRRL YB-4239)</name>
    <name type="common">Yeast</name>
    <name type="synonym">Saccharomyces elongisporus</name>
    <dbReference type="NCBI Taxonomy" id="379508"/>
    <lineage>
        <taxon>Eukaryota</taxon>
        <taxon>Fungi</taxon>
        <taxon>Dikarya</taxon>
        <taxon>Ascomycota</taxon>
        <taxon>Saccharomycotina</taxon>
        <taxon>Pichiomycetes</taxon>
        <taxon>Debaryomycetaceae</taxon>
        <taxon>Candida/Lodderomyces clade</taxon>
        <taxon>Lodderomyces</taxon>
    </lineage>
</organism>
<keyword evidence="7" id="KW-1185">Reference proteome</keyword>
<name>A5DV57_LODEL</name>
<evidence type="ECO:0000256" key="4">
    <source>
        <dbReference type="ARBA" id="ARBA00023139"/>
    </source>
</evidence>
<comment type="subcellular location">
    <subcellularLocation>
        <location evidence="1">Endomembrane system</location>
    </subcellularLocation>
</comment>
<dbReference type="InterPro" id="IPR028209">
    <property type="entry name" value="LAMTOR1/MEH1"/>
</dbReference>
<keyword evidence="4" id="KW-0564">Palmitate</keyword>
<evidence type="ECO:0000256" key="3">
    <source>
        <dbReference type="ARBA" id="ARBA00023136"/>
    </source>
</evidence>
<dbReference type="GO" id="GO:0031902">
    <property type="term" value="C:late endosome membrane"/>
    <property type="evidence" value="ECO:0007669"/>
    <property type="project" value="InterPro"/>
</dbReference>
<dbReference type="GeneID" id="5235821"/>
<dbReference type="GO" id="GO:0071230">
    <property type="term" value="P:cellular response to amino acid stimulus"/>
    <property type="evidence" value="ECO:0007669"/>
    <property type="project" value="InterPro"/>
</dbReference>
<evidence type="ECO:0000313" key="7">
    <source>
        <dbReference type="Proteomes" id="UP000001996"/>
    </source>
</evidence>
<keyword evidence="3" id="KW-0472">Membrane</keyword>
<reference evidence="6 7" key="1">
    <citation type="journal article" date="2009" name="Nature">
        <title>Evolution of pathogenicity and sexual reproduction in eight Candida genomes.</title>
        <authorList>
            <person name="Butler G."/>
            <person name="Rasmussen M.D."/>
            <person name="Lin M.F."/>
            <person name="Santos M.A."/>
            <person name="Sakthikumar S."/>
            <person name="Munro C.A."/>
            <person name="Rheinbay E."/>
            <person name="Grabherr M."/>
            <person name="Forche A."/>
            <person name="Reedy J.L."/>
            <person name="Agrafioti I."/>
            <person name="Arnaud M.B."/>
            <person name="Bates S."/>
            <person name="Brown A.J."/>
            <person name="Brunke S."/>
            <person name="Costanzo M.C."/>
            <person name="Fitzpatrick D.A."/>
            <person name="de Groot P.W."/>
            <person name="Harris D."/>
            <person name="Hoyer L.L."/>
            <person name="Hube B."/>
            <person name="Klis F.M."/>
            <person name="Kodira C."/>
            <person name="Lennard N."/>
            <person name="Logue M.E."/>
            <person name="Martin R."/>
            <person name="Neiman A.M."/>
            <person name="Nikolaou E."/>
            <person name="Quail M.A."/>
            <person name="Quinn J."/>
            <person name="Santos M.C."/>
            <person name="Schmitzberger F.F."/>
            <person name="Sherlock G."/>
            <person name="Shah P."/>
            <person name="Silverstein K.A."/>
            <person name="Skrzypek M.S."/>
            <person name="Soll D."/>
            <person name="Staggs R."/>
            <person name="Stansfield I."/>
            <person name="Stumpf M.P."/>
            <person name="Sudbery P.E."/>
            <person name="Srikantha T."/>
            <person name="Zeng Q."/>
            <person name="Berman J."/>
            <person name="Berriman M."/>
            <person name="Heitman J."/>
            <person name="Gow N.A."/>
            <person name="Lorenz M.C."/>
            <person name="Birren B.W."/>
            <person name="Kellis M."/>
            <person name="Cuomo C.A."/>
        </authorList>
    </citation>
    <scope>NUCLEOTIDE SEQUENCE [LARGE SCALE GENOMIC DNA]</scope>
    <source>
        <strain evidence="7">ATCC 11503 / BCRC 21390 / CBS 2605 / JCM 1781 / NBRC 1676 / NRRL YB-4239</strain>
    </source>
</reference>
<dbReference type="EMBL" id="CH981524">
    <property type="protein sequence ID" value="EDK43065.1"/>
    <property type="molecule type" value="Genomic_DNA"/>
</dbReference>
<evidence type="ECO:0000256" key="5">
    <source>
        <dbReference type="ARBA" id="ARBA00023288"/>
    </source>
</evidence>
<dbReference type="eggNOG" id="ENOG502SFEX">
    <property type="taxonomic scope" value="Eukaryota"/>
</dbReference>
<keyword evidence="2" id="KW-0519">Myristate</keyword>
<dbReference type="SMART" id="SM01262">
    <property type="entry name" value="LAMTOR"/>
    <property type="match status" value="1"/>
</dbReference>
<dbReference type="KEGG" id="lel:PVL30_001212"/>
<dbReference type="HOGENOM" id="CLU_1886514_0_0_1"/>
<sequence length="166" mass="18724">MGLCLSCLSGSQSDEDDETTSLLRRSQQNQSPDYLQEEELMKQHKRQQELNHIVNDLSDKLIDVASFLSSKNHANNYNNGNTSSSTKPSLLTQLSTMGLNTQTSFGNLSLGDIRDEETLLALVLRQYPYIYNQSEKEKVLRKSKSLGDSVRQACQVTVSEPLYLKF</sequence>
<evidence type="ECO:0000313" key="6">
    <source>
        <dbReference type="EMBL" id="EDK43065.1"/>
    </source>
</evidence>
<dbReference type="AlphaFoldDB" id="A5DV57"/>
<evidence type="ECO:0000256" key="2">
    <source>
        <dbReference type="ARBA" id="ARBA00022707"/>
    </source>
</evidence>
<dbReference type="GO" id="GO:0071986">
    <property type="term" value="C:Ragulator complex"/>
    <property type="evidence" value="ECO:0007669"/>
    <property type="project" value="InterPro"/>
</dbReference>
<dbReference type="InParanoid" id="A5DV57"/>
<keyword evidence="5" id="KW-0449">Lipoprotein</keyword>
<dbReference type="GO" id="GO:0016197">
    <property type="term" value="P:endosomal transport"/>
    <property type="evidence" value="ECO:0007669"/>
    <property type="project" value="InterPro"/>
</dbReference>
<dbReference type="GO" id="GO:0032008">
    <property type="term" value="P:positive regulation of TOR signaling"/>
    <property type="evidence" value="ECO:0007669"/>
    <property type="project" value="InterPro"/>
</dbReference>
<gene>
    <name evidence="6" type="ORF">LELG_01243</name>
</gene>
<dbReference type="VEuPathDB" id="FungiDB:LELG_01243"/>
<dbReference type="Proteomes" id="UP000001996">
    <property type="component" value="Unassembled WGS sequence"/>
</dbReference>
<accession>A5DV57</accession>
<dbReference type="GO" id="GO:0045121">
    <property type="term" value="C:membrane raft"/>
    <property type="evidence" value="ECO:0007669"/>
    <property type="project" value="InterPro"/>
</dbReference>
<proteinExistence type="predicted"/>
<dbReference type="GO" id="GO:0001919">
    <property type="term" value="P:regulation of receptor recycling"/>
    <property type="evidence" value="ECO:0007669"/>
    <property type="project" value="InterPro"/>
</dbReference>
<protein>
    <submittedName>
        <fullName evidence="6">Uncharacterized protein</fullName>
    </submittedName>
</protein>
<dbReference type="GO" id="GO:0043410">
    <property type="term" value="P:positive regulation of MAPK cascade"/>
    <property type="evidence" value="ECO:0007669"/>
    <property type="project" value="InterPro"/>
</dbReference>
<dbReference type="Pfam" id="PF15454">
    <property type="entry name" value="LAMTOR"/>
    <property type="match status" value="1"/>
</dbReference>
<evidence type="ECO:0000256" key="1">
    <source>
        <dbReference type="ARBA" id="ARBA00004308"/>
    </source>
</evidence>
<dbReference type="OrthoDB" id="3995860at2759"/>